<dbReference type="Proteomes" id="UP001057402">
    <property type="component" value="Chromosome 1"/>
</dbReference>
<gene>
    <name evidence="1" type="ORF">MLD38_000242</name>
</gene>
<protein>
    <submittedName>
        <fullName evidence="1">Uncharacterized protein</fullName>
    </submittedName>
</protein>
<reference evidence="2" key="1">
    <citation type="journal article" date="2023" name="Front. Plant Sci.">
        <title>Chromosomal-level genome assembly of Melastoma candidum provides insights into trichome evolution.</title>
        <authorList>
            <person name="Zhong Y."/>
            <person name="Wu W."/>
            <person name="Sun C."/>
            <person name="Zou P."/>
            <person name="Liu Y."/>
            <person name="Dai S."/>
            <person name="Zhou R."/>
        </authorList>
    </citation>
    <scope>NUCLEOTIDE SEQUENCE [LARGE SCALE GENOMIC DNA]</scope>
</reference>
<sequence length="147" mass="16267">MINSKKLLQLARKWRLAATIGRKRISFRRTSSNRNPNESNEVPAVKKGHFVVYTTDGGRFFIPLSYLENKVIIQLFAIAEEEFGLTGEGPLVLPIDASSMTHVMSLIRRGSASEQEKALSMSLSTCSRSYVVTTGQALPCTQAVLCM</sequence>
<organism evidence="1 2">
    <name type="scientific">Melastoma candidum</name>
    <dbReference type="NCBI Taxonomy" id="119954"/>
    <lineage>
        <taxon>Eukaryota</taxon>
        <taxon>Viridiplantae</taxon>
        <taxon>Streptophyta</taxon>
        <taxon>Embryophyta</taxon>
        <taxon>Tracheophyta</taxon>
        <taxon>Spermatophyta</taxon>
        <taxon>Magnoliopsida</taxon>
        <taxon>eudicotyledons</taxon>
        <taxon>Gunneridae</taxon>
        <taxon>Pentapetalae</taxon>
        <taxon>rosids</taxon>
        <taxon>malvids</taxon>
        <taxon>Myrtales</taxon>
        <taxon>Melastomataceae</taxon>
        <taxon>Melastomatoideae</taxon>
        <taxon>Melastomateae</taxon>
        <taxon>Melastoma</taxon>
    </lineage>
</organism>
<dbReference type="EMBL" id="CM042880">
    <property type="protein sequence ID" value="KAI4387848.1"/>
    <property type="molecule type" value="Genomic_DNA"/>
</dbReference>
<proteinExistence type="predicted"/>
<keyword evidence="2" id="KW-1185">Reference proteome</keyword>
<comment type="caution">
    <text evidence="1">The sequence shown here is derived from an EMBL/GenBank/DDBJ whole genome shotgun (WGS) entry which is preliminary data.</text>
</comment>
<evidence type="ECO:0000313" key="1">
    <source>
        <dbReference type="EMBL" id="KAI4387848.1"/>
    </source>
</evidence>
<name>A0ACB9SB16_9MYRT</name>
<evidence type="ECO:0000313" key="2">
    <source>
        <dbReference type="Proteomes" id="UP001057402"/>
    </source>
</evidence>
<accession>A0ACB9SB16</accession>